<feature type="signal peptide" evidence="1">
    <location>
        <begin position="1"/>
        <end position="18"/>
    </location>
</feature>
<dbReference type="AlphaFoldDB" id="A0A9W6LT75"/>
<keyword evidence="3" id="KW-0449">Lipoprotein</keyword>
<dbReference type="Pfam" id="PF09992">
    <property type="entry name" value="NAGPA"/>
    <property type="match status" value="1"/>
</dbReference>
<organism evidence="3 4">
    <name type="scientific">Methylocystis echinoides</name>
    <dbReference type="NCBI Taxonomy" id="29468"/>
    <lineage>
        <taxon>Bacteria</taxon>
        <taxon>Pseudomonadati</taxon>
        <taxon>Pseudomonadota</taxon>
        <taxon>Alphaproteobacteria</taxon>
        <taxon>Hyphomicrobiales</taxon>
        <taxon>Methylocystaceae</taxon>
        <taxon>Methylocystis</taxon>
    </lineage>
</organism>
<accession>A0A9W6LT75</accession>
<dbReference type="EMBL" id="BSEC01000001">
    <property type="protein sequence ID" value="GLI94343.1"/>
    <property type="molecule type" value="Genomic_DNA"/>
</dbReference>
<proteinExistence type="predicted"/>
<feature type="domain" description="Phosphodiester glycosidase" evidence="2">
    <location>
        <begin position="72"/>
        <end position="221"/>
    </location>
</feature>
<gene>
    <name evidence="3" type="ORF">LMG27198_33350</name>
</gene>
<sequence>MRPLVALVACLWSAAAVAQPCAAITDHGGTYTVCDYDARQSPIRLYLRDDAGALYGGFSALADALAAKGETLAFAMNAGMYAPDYAPVGLYVESGRTLHGVNTAGGEGNFHMKPNGVFWVDGARAGVTDTGRFLKSRARPAYATQSGPMLVVGGRINPHIHESGTSEKFRNGVCVTGGHVAHFAISDQPVTFHQFATLFRDRLHCADALFLDGGAASAIYAPSIARHDRFHPMGPLIGVTAKK</sequence>
<keyword evidence="4" id="KW-1185">Reference proteome</keyword>
<comment type="caution">
    <text evidence="3">The sequence shown here is derived from an EMBL/GenBank/DDBJ whole genome shotgun (WGS) entry which is preliminary data.</text>
</comment>
<dbReference type="RefSeq" id="WP_349775551.1">
    <property type="nucleotide sequence ID" value="NZ_BSEC01000001.1"/>
</dbReference>
<protein>
    <submittedName>
        <fullName evidence="3">Lipoprotein signal peptide</fullName>
    </submittedName>
</protein>
<feature type="chain" id="PRO_5040944373" evidence="1">
    <location>
        <begin position="19"/>
        <end position="243"/>
    </location>
</feature>
<evidence type="ECO:0000313" key="3">
    <source>
        <dbReference type="EMBL" id="GLI94343.1"/>
    </source>
</evidence>
<evidence type="ECO:0000256" key="1">
    <source>
        <dbReference type="SAM" id="SignalP"/>
    </source>
</evidence>
<reference evidence="3" key="1">
    <citation type="journal article" date="2023" name="Int. J. Syst. Evol. Microbiol.">
        <title>Methylocystis iwaonis sp. nov., a type II methane-oxidizing bacterium from surface soil of a rice paddy field in Japan, and emended description of the genus Methylocystis (ex Whittenbury et al. 1970) Bowman et al. 1993.</title>
        <authorList>
            <person name="Kaise H."/>
            <person name="Sawadogo J.B."/>
            <person name="Alam M.S."/>
            <person name="Ueno C."/>
            <person name="Dianou D."/>
            <person name="Shinjo R."/>
            <person name="Asakawa S."/>
        </authorList>
    </citation>
    <scope>NUCLEOTIDE SEQUENCE</scope>
    <source>
        <strain evidence="3">LMG27198</strain>
    </source>
</reference>
<name>A0A9W6LT75_9HYPH</name>
<evidence type="ECO:0000313" key="4">
    <source>
        <dbReference type="Proteomes" id="UP001144323"/>
    </source>
</evidence>
<dbReference type="Proteomes" id="UP001144323">
    <property type="component" value="Unassembled WGS sequence"/>
</dbReference>
<evidence type="ECO:0000259" key="2">
    <source>
        <dbReference type="Pfam" id="PF09992"/>
    </source>
</evidence>
<keyword evidence="1" id="KW-0732">Signal</keyword>
<dbReference type="InterPro" id="IPR018711">
    <property type="entry name" value="NAGPA"/>
</dbReference>